<comment type="caution">
    <text evidence="1">The sequence shown here is derived from an EMBL/GenBank/DDBJ whole genome shotgun (WGS) entry which is preliminary data.</text>
</comment>
<reference evidence="1 2" key="1">
    <citation type="submission" date="2019-03" db="EMBL/GenBank/DDBJ databases">
        <title>Genomics of glacier-inhabiting Cryobacterium strains.</title>
        <authorList>
            <person name="Liu Q."/>
            <person name="Xin Y.-H."/>
        </authorList>
    </citation>
    <scope>NUCLEOTIDE SEQUENCE [LARGE SCALE GENOMIC DNA]</scope>
    <source>
        <strain evidence="1 2">Hz16</strain>
    </source>
</reference>
<dbReference type="EMBL" id="SOHL01000027">
    <property type="protein sequence ID" value="TFD68180.1"/>
    <property type="molecule type" value="Genomic_DNA"/>
</dbReference>
<dbReference type="Proteomes" id="UP000297983">
    <property type="component" value="Unassembled WGS sequence"/>
</dbReference>
<name>A0A4R9AQT0_9MICO</name>
<organism evidence="1 2">
    <name type="scientific">Cryobacterium gelidum</name>
    <dbReference type="NCBI Taxonomy" id="1259164"/>
    <lineage>
        <taxon>Bacteria</taxon>
        <taxon>Bacillati</taxon>
        <taxon>Actinomycetota</taxon>
        <taxon>Actinomycetes</taxon>
        <taxon>Micrococcales</taxon>
        <taxon>Microbacteriaceae</taxon>
        <taxon>Cryobacterium</taxon>
    </lineage>
</organism>
<evidence type="ECO:0000313" key="2">
    <source>
        <dbReference type="Proteomes" id="UP000297983"/>
    </source>
</evidence>
<proteinExistence type="predicted"/>
<protein>
    <submittedName>
        <fullName evidence="1">Uncharacterized protein</fullName>
    </submittedName>
</protein>
<accession>A0A4R9AQT0</accession>
<evidence type="ECO:0000313" key="1">
    <source>
        <dbReference type="EMBL" id="TFD68180.1"/>
    </source>
</evidence>
<dbReference type="RefSeq" id="WP_134552583.1">
    <property type="nucleotide sequence ID" value="NZ_SOHL01000027.1"/>
</dbReference>
<dbReference type="AlphaFoldDB" id="A0A4R9AQT0"/>
<gene>
    <name evidence="1" type="ORF">E3T50_13445</name>
</gene>
<keyword evidence="2" id="KW-1185">Reference proteome</keyword>
<sequence>MSEILPSAVPGILSEMFAVVLYGDHGAGVSLRWNSADRTWLRSSPYGTGFVAQDPPHKTGSGEWAILTSVDAPSVEDLAVSVELAETLKRTGYCQFCRQGALSLHAILPDIYGDPMIACVLRPNPAIVDSSGGTGRTKHWGASSACNAVRATPIFRPNSYVEVGVYLYGEPLTILDAIDRPWCTKCSGAAHIVRVNLSEALGREVDAIGLSDALQDNEDRRAQGDKIRYLLDEVGDRNRQELLMEMRAGMRGLTAEIYAAKDEN</sequence>